<keyword evidence="4" id="KW-1185">Reference proteome</keyword>
<comment type="caution">
    <text evidence="3">The sequence shown here is derived from an EMBL/GenBank/DDBJ whole genome shotgun (WGS) entry which is preliminary data.</text>
</comment>
<organism evidence="3 4">
    <name type="scientific">Wenjunlia tyrosinilytica</name>
    <dbReference type="NCBI Taxonomy" id="1544741"/>
    <lineage>
        <taxon>Bacteria</taxon>
        <taxon>Bacillati</taxon>
        <taxon>Actinomycetota</taxon>
        <taxon>Actinomycetes</taxon>
        <taxon>Kitasatosporales</taxon>
        <taxon>Streptomycetaceae</taxon>
        <taxon>Wenjunlia</taxon>
    </lineage>
</organism>
<reference evidence="3" key="1">
    <citation type="journal article" date="2014" name="Int. J. Syst. Evol. Microbiol.">
        <title>Complete genome sequence of Corynebacterium casei LMG S-19264T (=DSM 44701T), isolated from a smear-ripened cheese.</title>
        <authorList>
            <consortium name="US DOE Joint Genome Institute (JGI-PGF)"/>
            <person name="Walter F."/>
            <person name="Albersmeier A."/>
            <person name="Kalinowski J."/>
            <person name="Ruckert C."/>
        </authorList>
    </citation>
    <scope>NUCLEOTIDE SEQUENCE</scope>
    <source>
        <strain evidence="3">CGMCC 4.7201</strain>
    </source>
</reference>
<evidence type="ECO:0000313" key="3">
    <source>
        <dbReference type="EMBL" id="GGO88546.1"/>
    </source>
</evidence>
<dbReference type="Gene3D" id="3.90.1210.10">
    <property type="entry name" value="Antifreeze-like/N-acetylneuraminic acid synthase C-terminal domain"/>
    <property type="match status" value="1"/>
</dbReference>
<feature type="chain" id="PRO_5039256671" evidence="1">
    <location>
        <begin position="21"/>
        <end position="195"/>
    </location>
</feature>
<dbReference type="CDD" id="cd11614">
    <property type="entry name" value="SAF_CpaB_FlgA_like"/>
    <property type="match status" value="1"/>
</dbReference>
<feature type="domain" description="SAF" evidence="2">
    <location>
        <begin position="31"/>
        <end position="93"/>
    </location>
</feature>
<dbReference type="Proteomes" id="UP000641932">
    <property type="component" value="Unassembled WGS sequence"/>
</dbReference>
<keyword evidence="3" id="KW-0969">Cilium</keyword>
<sequence>MAAALAMTAAALLAAASPHAGGGRSGGGAGREVLVAARDLPGGTRLGPRDVVRARLPGRRVPAGASRRVEAVRGRTLAGPVRRGEPLTDRGLLGPALLAGYGHERHRERMVAAPVRITDAAAAGLLRAGDRIDVLAGAPEGEAYVVASGVRVVTVPRLPRAGADQGALVVLAVPRPVAVSLAGASARSSLTVALR</sequence>
<evidence type="ECO:0000259" key="2">
    <source>
        <dbReference type="SMART" id="SM00858"/>
    </source>
</evidence>
<dbReference type="Pfam" id="PF08666">
    <property type="entry name" value="SAF"/>
    <property type="match status" value="1"/>
</dbReference>
<dbReference type="SMART" id="SM00858">
    <property type="entry name" value="SAF"/>
    <property type="match status" value="1"/>
</dbReference>
<keyword evidence="3" id="KW-0282">Flagellum</keyword>
<dbReference type="AlphaFoldDB" id="A0A918DX13"/>
<name>A0A918DX13_9ACTN</name>
<keyword evidence="1" id="KW-0732">Signal</keyword>
<evidence type="ECO:0000256" key="1">
    <source>
        <dbReference type="SAM" id="SignalP"/>
    </source>
</evidence>
<feature type="signal peptide" evidence="1">
    <location>
        <begin position="1"/>
        <end position="20"/>
    </location>
</feature>
<proteinExistence type="predicted"/>
<dbReference type="EMBL" id="BMMS01000011">
    <property type="protein sequence ID" value="GGO88546.1"/>
    <property type="molecule type" value="Genomic_DNA"/>
</dbReference>
<evidence type="ECO:0000313" key="4">
    <source>
        <dbReference type="Proteomes" id="UP000641932"/>
    </source>
</evidence>
<accession>A0A918DX13</accession>
<gene>
    <name evidence="3" type="ORF">GCM10012280_29630</name>
</gene>
<keyword evidence="3" id="KW-0966">Cell projection</keyword>
<protein>
    <submittedName>
        <fullName evidence="3">Flagellar basal body P-ring biosynthesis protein</fullName>
    </submittedName>
</protein>
<reference evidence="3" key="2">
    <citation type="submission" date="2020-09" db="EMBL/GenBank/DDBJ databases">
        <authorList>
            <person name="Sun Q."/>
            <person name="Zhou Y."/>
        </authorList>
    </citation>
    <scope>NUCLEOTIDE SEQUENCE</scope>
    <source>
        <strain evidence="3">CGMCC 4.7201</strain>
    </source>
</reference>
<dbReference type="InterPro" id="IPR013974">
    <property type="entry name" value="SAF"/>
</dbReference>